<name>A0A7N0UFX3_KALFE</name>
<comment type="similarity">
    <text evidence="1 5">Belongs to the Frigida family.</text>
</comment>
<dbReference type="EnsemblPlants" id="Kaladp0066s0094.1.v1.1">
    <property type="protein sequence ID" value="Kaladp0066s0094.1.v1.1.CDS.1"/>
    <property type="gene ID" value="Kaladp0066s0094.v1.1"/>
</dbReference>
<dbReference type="AlphaFoldDB" id="A0A7N0UFX3"/>
<dbReference type="InterPro" id="IPR012474">
    <property type="entry name" value="Frigida"/>
</dbReference>
<dbReference type="GO" id="GO:0030154">
    <property type="term" value="P:cell differentiation"/>
    <property type="evidence" value="ECO:0007669"/>
    <property type="project" value="UniProtKB-KW"/>
</dbReference>
<evidence type="ECO:0000256" key="3">
    <source>
        <dbReference type="ARBA" id="ARBA00022782"/>
    </source>
</evidence>
<organism evidence="6 7">
    <name type="scientific">Kalanchoe fedtschenkoi</name>
    <name type="common">Lavender scallops</name>
    <name type="synonym">South American air plant</name>
    <dbReference type="NCBI Taxonomy" id="63787"/>
    <lineage>
        <taxon>Eukaryota</taxon>
        <taxon>Viridiplantae</taxon>
        <taxon>Streptophyta</taxon>
        <taxon>Embryophyta</taxon>
        <taxon>Tracheophyta</taxon>
        <taxon>Spermatophyta</taxon>
        <taxon>Magnoliopsida</taxon>
        <taxon>eudicotyledons</taxon>
        <taxon>Gunneridae</taxon>
        <taxon>Pentapetalae</taxon>
        <taxon>Saxifragales</taxon>
        <taxon>Crassulaceae</taxon>
        <taxon>Kalanchoe</taxon>
    </lineage>
</organism>
<keyword evidence="7" id="KW-1185">Reference proteome</keyword>
<reference evidence="6" key="1">
    <citation type="submission" date="2021-01" db="UniProtKB">
        <authorList>
            <consortium name="EnsemblPlants"/>
        </authorList>
    </citation>
    <scope>IDENTIFICATION</scope>
</reference>
<evidence type="ECO:0000313" key="7">
    <source>
        <dbReference type="Proteomes" id="UP000594263"/>
    </source>
</evidence>
<dbReference type="PANTHER" id="PTHR31791">
    <property type="entry name" value="FRIGIDA-LIKE PROTEIN 3-RELATED"/>
    <property type="match status" value="1"/>
</dbReference>
<sequence length="175" mass="19755">MIKCGMRVEAAYIAYIFGLTEKFQPHAILTMHLKESKDSCDRKKREAKAFPQRAKEATEKHLATMKSIVACLEYHEVDPSKLLPDWQIKGMIVKAEKDIAGYCKKIEAKASQKRKVEGIESHQKRQRYTAEPHSDLTSSLGCMMEGLLSLAWINTILMTCAAGLWDNIPGIVEKS</sequence>
<evidence type="ECO:0000256" key="4">
    <source>
        <dbReference type="ARBA" id="ARBA00023089"/>
    </source>
</evidence>
<evidence type="ECO:0000256" key="1">
    <source>
        <dbReference type="ARBA" id="ARBA00008956"/>
    </source>
</evidence>
<evidence type="ECO:0000256" key="2">
    <source>
        <dbReference type="ARBA" id="ARBA00022473"/>
    </source>
</evidence>
<dbReference type="Proteomes" id="UP000594263">
    <property type="component" value="Unplaced"/>
</dbReference>
<protein>
    <recommendedName>
        <fullName evidence="5">FRIGIDA-like protein</fullName>
    </recommendedName>
</protein>
<evidence type="ECO:0000313" key="6">
    <source>
        <dbReference type="EnsemblPlants" id="Kaladp0066s0094.1.v1.1.CDS.1"/>
    </source>
</evidence>
<keyword evidence="3 5" id="KW-0221">Differentiation</keyword>
<proteinExistence type="inferred from homology"/>
<dbReference type="PANTHER" id="PTHR31791:SF49">
    <property type="entry name" value="INACTIVE PROTEIN FRIGIDA"/>
    <property type="match status" value="1"/>
</dbReference>
<accession>A0A7N0UFX3</accession>
<keyword evidence="2 5" id="KW-0217">Developmental protein</keyword>
<dbReference type="Pfam" id="PF07899">
    <property type="entry name" value="Frigida"/>
    <property type="match status" value="1"/>
</dbReference>
<keyword evidence="4 5" id="KW-0287">Flowering</keyword>
<evidence type="ECO:0000256" key="5">
    <source>
        <dbReference type="RuleBase" id="RU364012"/>
    </source>
</evidence>
<dbReference type="Gramene" id="Kaladp0066s0094.1.v1.1">
    <property type="protein sequence ID" value="Kaladp0066s0094.1.v1.1.CDS.1"/>
    <property type="gene ID" value="Kaladp0066s0094.v1.1"/>
</dbReference>
<dbReference type="GO" id="GO:0009908">
    <property type="term" value="P:flower development"/>
    <property type="evidence" value="ECO:0007669"/>
    <property type="project" value="UniProtKB-KW"/>
</dbReference>